<reference evidence="1" key="3">
    <citation type="submission" date="2025-09" db="UniProtKB">
        <authorList>
            <consortium name="Ensembl"/>
        </authorList>
    </citation>
    <scope>IDENTIFICATION</scope>
</reference>
<protein>
    <submittedName>
        <fullName evidence="1">Uncharacterized protein</fullName>
    </submittedName>
</protein>
<name>A0A672TLX3_STRHB</name>
<reference evidence="1 2" key="1">
    <citation type="submission" date="2019-11" db="EMBL/GenBank/DDBJ databases">
        <title>Strigops habroptila (kakapo) genome, bStrHab1, primary haplotype, v2.</title>
        <authorList>
            <person name="Jarvis E.D."/>
            <person name="Howard J."/>
            <person name="Rhie A."/>
            <person name="Phillippy A."/>
            <person name="Korlach J."/>
            <person name="Digby A."/>
            <person name="Iorns D."/>
            <person name="Eason D."/>
            <person name="Robertson B."/>
            <person name="Raemaekers T."/>
            <person name="Howe K."/>
            <person name="Lewin H."/>
            <person name="Damas J."/>
            <person name="Hastie A."/>
            <person name="Tracey A."/>
            <person name="Chow W."/>
            <person name="Fedrigo O."/>
        </authorList>
    </citation>
    <scope>NUCLEOTIDE SEQUENCE [LARGE SCALE GENOMIC DNA]</scope>
</reference>
<keyword evidence="2" id="KW-1185">Reference proteome</keyword>
<dbReference type="Ensembl" id="ENSSHBT00005003527.1">
    <property type="protein sequence ID" value="ENSSHBP00005002879.1"/>
    <property type="gene ID" value="ENSSHBG00005002630.1"/>
</dbReference>
<dbReference type="AlphaFoldDB" id="A0A672TLX3"/>
<reference evidence="1" key="2">
    <citation type="submission" date="2025-08" db="UniProtKB">
        <authorList>
            <consortium name="Ensembl"/>
        </authorList>
    </citation>
    <scope>IDENTIFICATION</scope>
</reference>
<evidence type="ECO:0000313" key="1">
    <source>
        <dbReference type="Ensembl" id="ENSSHBP00005002879.1"/>
    </source>
</evidence>
<organism evidence="1 2">
    <name type="scientific">Strigops habroptila</name>
    <name type="common">Kakapo</name>
    <dbReference type="NCBI Taxonomy" id="2489341"/>
    <lineage>
        <taxon>Eukaryota</taxon>
        <taxon>Metazoa</taxon>
        <taxon>Chordata</taxon>
        <taxon>Craniata</taxon>
        <taxon>Vertebrata</taxon>
        <taxon>Euteleostomi</taxon>
        <taxon>Archelosauria</taxon>
        <taxon>Archosauria</taxon>
        <taxon>Dinosauria</taxon>
        <taxon>Saurischia</taxon>
        <taxon>Theropoda</taxon>
        <taxon>Coelurosauria</taxon>
        <taxon>Aves</taxon>
        <taxon>Neognathae</taxon>
        <taxon>Neoaves</taxon>
        <taxon>Telluraves</taxon>
        <taxon>Australaves</taxon>
        <taxon>Psittaciformes</taxon>
        <taxon>Psittacidae</taxon>
        <taxon>Strigops</taxon>
    </lineage>
</organism>
<dbReference type="OMA" id="PCVGICR"/>
<evidence type="ECO:0000313" key="2">
    <source>
        <dbReference type="Proteomes" id="UP000472266"/>
    </source>
</evidence>
<sequence length="66" mass="7197">PPKCHSCLFRMWAVLGPMSPIPISASSCQGSCFISEIPCVGICRPSFQHDFQLKGNIRKLCLSQSG</sequence>
<dbReference type="Proteomes" id="UP000472266">
    <property type="component" value="Chromosome 5"/>
</dbReference>
<dbReference type="GeneTree" id="ENSGT00990000214181"/>
<dbReference type="InParanoid" id="A0A672TLX3"/>
<accession>A0A672TLX3</accession>
<proteinExistence type="predicted"/>